<keyword evidence="1" id="KW-0732">Signal</keyword>
<organism evidence="2 4">
    <name type="scientific">Eikenella exigua</name>
    <dbReference type="NCBI Taxonomy" id="2528037"/>
    <lineage>
        <taxon>Bacteria</taxon>
        <taxon>Pseudomonadati</taxon>
        <taxon>Pseudomonadota</taxon>
        <taxon>Betaproteobacteria</taxon>
        <taxon>Neisseriales</taxon>
        <taxon>Neisseriaceae</taxon>
        <taxon>Eikenella</taxon>
    </lineage>
</organism>
<feature type="signal peptide" evidence="1">
    <location>
        <begin position="1"/>
        <end position="22"/>
    </location>
</feature>
<accession>A0AAX1F8C3</accession>
<evidence type="ECO:0000256" key="1">
    <source>
        <dbReference type="SAM" id="SignalP"/>
    </source>
</evidence>
<feature type="chain" id="PRO_5044718385" description="Lipoprotein" evidence="1">
    <location>
        <begin position="23"/>
        <end position="87"/>
    </location>
</feature>
<dbReference type="KEGG" id="eex:EZJ17_06615"/>
<evidence type="ECO:0000313" key="2">
    <source>
        <dbReference type="EMBL" id="QED92315.1"/>
    </source>
</evidence>
<reference evidence="4" key="1">
    <citation type="journal article" date="2019" name="J. Anim. Genet.">
        <title>Description and whole genome sequencing of Eikenella exigua sp. nov., isolated from brain abscess and blood.</title>
        <authorList>
            <person name="Stormo K.A."/>
            <person name="Nygaard R.M."/>
            <person name="Bruvold T.S."/>
            <person name="Dimmen G."/>
            <person name="Lindemann P.C."/>
            <person name="Jordal S."/>
            <person name="Kommedal O."/>
        </authorList>
    </citation>
    <scope>NUCLEOTIDE SEQUENCE [LARGE SCALE GENOMIC DNA]</scope>
    <source>
        <strain evidence="4">PXX</strain>
    </source>
</reference>
<dbReference type="PROSITE" id="PS51257">
    <property type="entry name" value="PROKAR_LIPOPROTEIN"/>
    <property type="match status" value="1"/>
</dbReference>
<protein>
    <recommendedName>
        <fullName evidence="5">Lipoprotein</fullName>
    </recommendedName>
</protein>
<keyword evidence="4" id="KW-1185">Reference proteome</keyword>
<dbReference type="KEGG" id="eex:EZJ17_09640"/>
<reference evidence="2" key="2">
    <citation type="journal article" date="2020" name="Int. J. Syst. Evol. Microbiol.">
        <title>Eikenella exigua sp. nov., isolated from brain abscess and blood.</title>
        <authorList>
            <person name="Stormo K.A."/>
            <person name="Nygaard R.M."/>
            <person name="Bruvold T.S."/>
            <person name="Dimmen G."/>
            <person name="Lindemann P.C."/>
            <person name="Jordal S."/>
            <person name="Kommedal O."/>
        </authorList>
    </citation>
    <scope>NUCLEOTIDE SEQUENCE</scope>
    <source>
        <strain evidence="2">PXX</strain>
    </source>
</reference>
<dbReference type="EMBL" id="CP038018">
    <property type="protein sequence ID" value="QED92837.1"/>
    <property type="molecule type" value="Genomic_DNA"/>
</dbReference>
<dbReference type="AlphaFoldDB" id="A0AAX1F8C3"/>
<gene>
    <name evidence="2" type="ORF">EZJ17_06615</name>
    <name evidence="3" type="ORF">EZJ17_09640</name>
</gene>
<evidence type="ECO:0000313" key="4">
    <source>
        <dbReference type="Proteomes" id="UP000326695"/>
    </source>
</evidence>
<evidence type="ECO:0000313" key="3">
    <source>
        <dbReference type="EMBL" id="QED92837.1"/>
    </source>
</evidence>
<evidence type="ECO:0008006" key="5">
    <source>
        <dbReference type="Google" id="ProtNLM"/>
    </source>
</evidence>
<name>A0AAX1F8C3_9NEIS</name>
<sequence>MAKIILTAALLGLAACTGPAHYPTVCSKPKPSTDAPRLPAAQIRAGTGQDKAVELLTQSLHTAAVYTKRLEEFADSCRANPAFKARR</sequence>
<dbReference type="Proteomes" id="UP000326695">
    <property type="component" value="Chromosome"/>
</dbReference>
<proteinExistence type="predicted"/>
<dbReference type="EMBL" id="CP038018">
    <property type="protein sequence ID" value="QED92315.1"/>
    <property type="molecule type" value="Genomic_DNA"/>
</dbReference>
<dbReference type="RefSeq" id="WP_151086330.1">
    <property type="nucleotide sequence ID" value="NZ_CP038018.1"/>
</dbReference>